<keyword evidence="3" id="KW-1185">Reference proteome</keyword>
<dbReference type="OrthoDB" id="1452661at2"/>
<dbReference type="AlphaFoldDB" id="A0A1T5CPQ9"/>
<keyword evidence="1" id="KW-0812">Transmembrane</keyword>
<evidence type="ECO:0000256" key="1">
    <source>
        <dbReference type="SAM" id="Phobius"/>
    </source>
</evidence>
<dbReference type="Proteomes" id="UP000190230">
    <property type="component" value="Unassembled WGS sequence"/>
</dbReference>
<keyword evidence="1" id="KW-0472">Membrane</keyword>
<dbReference type="STRING" id="241145.SAMN05660776_2113"/>
<protein>
    <submittedName>
        <fullName evidence="2">Uncharacterized protein</fullName>
    </submittedName>
</protein>
<gene>
    <name evidence="2" type="ORF">SAMN05660776_2113</name>
</gene>
<feature type="transmembrane region" description="Helical" evidence="1">
    <location>
        <begin position="41"/>
        <end position="60"/>
    </location>
</feature>
<accession>A0A1T5CPQ9</accession>
<evidence type="ECO:0000313" key="3">
    <source>
        <dbReference type="Proteomes" id="UP000190230"/>
    </source>
</evidence>
<sequence length="63" mass="7373">MNNLKGGKRNKWYLILGILFLVYGTYRLYTHLTAAETDNFGSILAVGFIVFGIYDLFRYFRKV</sequence>
<name>A0A1T5CPQ9_9FLAO</name>
<proteinExistence type="predicted"/>
<reference evidence="3" key="1">
    <citation type="submission" date="2017-02" db="EMBL/GenBank/DDBJ databases">
        <authorList>
            <person name="Varghese N."/>
            <person name="Submissions S."/>
        </authorList>
    </citation>
    <scope>NUCLEOTIDE SEQUENCE [LARGE SCALE GENOMIC DNA]</scope>
    <source>
        <strain evidence="3">DSM 23405</strain>
    </source>
</reference>
<keyword evidence="1" id="KW-1133">Transmembrane helix</keyword>
<organism evidence="2 3">
    <name type="scientific">Salegentibacter holothuriorum</name>
    <dbReference type="NCBI Taxonomy" id="241145"/>
    <lineage>
        <taxon>Bacteria</taxon>
        <taxon>Pseudomonadati</taxon>
        <taxon>Bacteroidota</taxon>
        <taxon>Flavobacteriia</taxon>
        <taxon>Flavobacteriales</taxon>
        <taxon>Flavobacteriaceae</taxon>
        <taxon>Salegentibacter</taxon>
    </lineage>
</organism>
<dbReference type="RefSeq" id="WP_079720967.1">
    <property type="nucleotide sequence ID" value="NZ_FUYY01000003.1"/>
</dbReference>
<dbReference type="EMBL" id="FUYY01000003">
    <property type="protein sequence ID" value="SKB61478.1"/>
    <property type="molecule type" value="Genomic_DNA"/>
</dbReference>
<feature type="transmembrane region" description="Helical" evidence="1">
    <location>
        <begin position="12"/>
        <end position="29"/>
    </location>
</feature>
<evidence type="ECO:0000313" key="2">
    <source>
        <dbReference type="EMBL" id="SKB61478.1"/>
    </source>
</evidence>